<evidence type="ECO:0000313" key="3">
    <source>
        <dbReference type="Proteomes" id="UP000828390"/>
    </source>
</evidence>
<reference evidence="2" key="2">
    <citation type="submission" date="2020-11" db="EMBL/GenBank/DDBJ databases">
        <authorList>
            <person name="McCartney M.A."/>
            <person name="Auch B."/>
            <person name="Kono T."/>
            <person name="Mallez S."/>
            <person name="Becker A."/>
            <person name="Gohl D.M."/>
            <person name="Silverstein K.A.T."/>
            <person name="Koren S."/>
            <person name="Bechman K.B."/>
            <person name="Herman A."/>
            <person name="Abrahante J.E."/>
            <person name="Garbe J."/>
        </authorList>
    </citation>
    <scope>NUCLEOTIDE SEQUENCE</scope>
    <source>
        <strain evidence="2">Duluth1</strain>
        <tissue evidence="2">Whole animal</tissue>
    </source>
</reference>
<name>A0A9D4J7J9_DREPO</name>
<dbReference type="EMBL" id="JAIWYP010000007">
    <property type="protein sequence ID" value="KAH3801440.1"/>
    <property type="molecule type" value="Genomic_DNA"/>
</dbReference>
<dbReference type="Proteomes" id="UP000828390">
    <property type="component" value="Unassembled WGS sequence"/>
</dbReference>
<proteinExistence type="predicted"/>
<accession>A0A9D4J7J9</accession>
<feature type="region of interest" description="Disordered" evidence="1">
    <location>
        <begin position="99"/>
        <end position="149"/>
    </location>
</feature>
<sequence>MQQPKSIGEAIENIKMFNHIQFACAPIQMGEQEDLRWVHAVGEEPIPEVVSGSAVEKFSQVVCQLQGAVEMLSSPCALQPSDEDEGCYDECAAEDPYQEGTRNRWYNDQRRERYPEGAGGGGPRGHRNQHAYERESGPNAYDGSAGGNWRNNGYRSRYQNLNVRPEGSYRGRYGSNWRHFHAMSLPIHEEKAPVAVAVTAKQSGQPEVFNEYQLGSVSQFCMKVQVDDIVVDAVVDSAAEVSIISDRIYEAMKQPPPRLRDVKLLMTGRHASMPSFVVGPVDLKIGNC</sequence>
<feature type="compositionally biased region" description="Basic and acidic residues" evidence="1">
    <location>
        <begin position="101"/>
        <end position="115"/>
    </location>
</feature>
<protein>
    <submittedName>
        <fullName evidence="2">Uncharacterized protein</fullName>
    </submittedName>
</protein>
<comment type="caution">
    <text evidence="2">The sequence shown here is derived from an EMBL/GenBank/DDBJ whole genome shotgun (WGS) entry which is preliminary data.</text>
</comment>
<evidence type="ECO:0000256" key="1">
    <source>
        <dbReference type="SAM" id="MobiDB-lite"/>
    </source>
</evidence>
<gene>
    <name evidence="2" type="ORF">DPMN_155090</name>
</gene>
<organism evidence="2 3">
    <name type="scientific">Dreissena polymorpha</name>
    <name type="common">Zebra mussel</name>
    <name type="synonym">Mytilus polymorpha</name>
    <dbReference type="NCBI Taxonomy" id="45954"/>
    <lineage>
        <taxon>Eukaryota</taxon>
        <taxon>Metazoa</taxon>
        <taxon>Spiralia</taxon>
        <taxon>Lophotrochozoa</taxon>
        <taxon>Mollusca</taxon>
        <taxon>Bivalvia</taxon>
        <taxon>Autobranchia</taxon>
        <taxon>Heteroconchia</taxon>
        <taxon>Euheterodonta</taxon>
        <taxon>Imparidentia</taxon>
        <taxon>Neoheterodontei</taxon>
        <taxon>Myida</taxon>
        <taxon>Dreissenoidea</taxon>
        <taxon>Dreissenidae</taxon>
        <taxon>Dreissena</taxon>
    </lineage>
</organism>
<evidence type="ECO:0000313" key="2">
    <source>
        <dbReference type="EMBL" id="KAH3801440.1"/>
    </source>
</evidence>
<keyword evidence="3" id="KW-1185">Reference proteome</keyword>
<dbReference type="AlphaFoldDB" id="A0A9D4J7J9"/>
<reference evidence="2" key="1">
    <citation type="journal article" date="2019" name="bioRxiv">
        <title>The Genome of the Zebra Mussel, Dreissena polymorpha: A Resource for Invasive Species Research.</title>
        <authorList>
            <person name="McCartney M.A."/>
            <person name="Auch B."/>
            <person name="Kono T."/>
            <person name="Mallez S."/>
            <person name="Zhang Y."/>
            <person name="Obille A."/>
            <person name="Becker A."/>
            <person name="Abrahante J.E."/>
            <person name="Garbe J."/>
            <person name="Badalamenti J.P."/>
            <person name="Herman A."/>
            <person name="Mangelson H."/>
            <person name="Liachko I."/>
            <person name="Sullivan S."/>
            <person name="Sone E.D."/>
            <person name="Koren S."/>
            <person name="Silverstein K.A.T."/>
            <person name="Beckman K.B."/>
            <person name="Gohl D.M."/>
        </authorList>
    </citation>
    <scope>NUCLEOTIDE SEQUENCE</scope>
    <source>
        <strain evidence="2">Duluth1</strain>
        <tissue evidence="2">Whole animal</tissue>
    </source>
</reference>